<dbReference type="AlphaFoldDB" id="A0A1F5VG25"/>
<feature type="transmembrane region" description="Helical" evidence="8">
    <location>
        <begin position="220"/>
        <end position="241"/>
    </location>
</feature>
<feature type="transmembrane region" description="Helical" evidence="8">
    <location>
        <begin position="359"/>
        <end position="381"/>
    </location>
</feature>
<keyword evidence="4" id="KW-0808">Transferase</keyword>
<evidence type="ECO:0000313" key="10">
    <source>
        <dbReference type="EMBL" id="OGF62290.1"/>
    </source>
</evidence>
<dbReference type="STRING" id="1798325.A2834_02830"/>
<dbReference type="InterPro" id="IPR050297">
    <property type="entry name" value="LipidA_mod_glycosyltrf_83"/>
</dbReference>
<evidence type="ECO:0000256" key="8">
    <source>
        <dbReference type="SAM" id="Phobius"/>
    </source>
</evidence>
<keyword evidence="6 8" id="KW-1133">Transmembrane helix</keyword>
<keyword evidence="5 8" id="KW-0812">Transmembrane</keyword>
<dbReference type="InterPro" id="IPR038731">
    <property type="entry name" value="RgtA/B/C-like"/>
</dbReference>
<accession>A0A1F5VG25</accession>
<dbReference type="PANTHER" id="PTHR33908">
    <property type="entry name" value="MANNOSYLTRANSFERASE YKCB-RELATED"/>
    <property type="match status" value="1"/>
</dbReference>
<feature type="domain" description="Glycosyltransferase RgtA/B/C/D-like" evidence="9">
    <location>
        <begin position="75"/>
        <end position="238"/>
    </location>
</feature>
<feature type="transmembrane region" description="Helical" evidence="8">
    <location>
        <begin position="132"/>
        <end position="150"/>
    </location>
</feature>
<name>A0A1F5VG25_9BACT</name>
<evidence type="ECO:0000256" key="5">
    <source>
        <dbReference type="ARBA" id="ARBA00022692"/>
    </source>
</evidence>
<sequence length="539" mass="60933">MPKWKTLWILAFILLIGAVLRFLGLGSSELLFDEGLYALRSIGYLDYLDAAAQPTPVEWLANQDLPWWTSLSFHDHPPLIFLIQHLSFKLFGDSLFAARLPSAIFGILSILLVYLIALRITNLNKLRIPNSFALIAAALFSISFAAVGVSRLAMMESVLFFFILLNIYFFLRFLEDKKYWFFFGASLGLAFLTKYTAIFLIPAYLIFLLAAKSPLLKSKYLYASIFAAILLFSPVIIYNIYFYSAFGHFDLQFATLLRQKTPFWQGESGKTQEPFSNILENALAIYSTPLLVAIVFGAAVSVFVQNRQNRLLLLFLLFQTLMFLPMGSAIRFISLYIISGVFAATLGFKWIWEKFGSKFAFPAVFLVFVFELMLTLNLAFFNAPDYGVVQLDKYFDLVLGEGRSAATPTHPNQHLDKIIKQYAAYFPETLPPTGIIYDENIDSGAKLWLFSRRQFYRGIPIMPAADFEEKLKNGKGAMFEGYELYFVKAGPGAPLIPARPMPYAGEVENLLLDYGKTKPDFTAKSGDGEPAFNVYKFSL</sequence>
<keyword evidence="7 8" id="KW-0472">Membrane</keyword>
<reference evidence="10 11" key="1">
    <citation type="journal article" date="2016" name="Nat. Commun.">
        <title>Thousands of microbial genomes shed light on interconnected biogeochemical processes in an aquifer system.</title>
        <authorList>
            <person name="Anantharaman K."/>
            <person name="Brown C.T."/>
            <person name="Hug L.A."/>
            <person name="Sharon I."/>
            <person name="Castelle C.J."/>
            <person name="Probst A.J."/>
            <person name="Thomas B.C."/>
            <person name="Singh A."/>
            <person name="Wilkins M.J."/>
            <person name="Karaoz U."/>
            <person name="Brodie E.L."/>
            <person name="Williams K.H."/>
            <person name="Hubbard S.S."/>
            <person name="Banfield J.F."/>
        </authorList>
    </citation>
    <scope>NUCLEOTIDE SEQUENCE [LARGE SCALE GENOMIC DNA]</scope>
</reference>
<evidence type="ECO:0000256" key="3">
    <source>
        <dbReference type="ARBA" id="ARBA00022676"/>
    </source>
</evidence>
<comment type="subcellular location">
    <subcellularLocation>
        <location evidence="1">Cell membrane</location>
        <topology evidence="1">Multi-pass membrane protein</topology>
    </subcellularLocation>
</comment>
<dbReference type="Pfam" id="PF13231">
    <property type="entry name" value="PMT_2"/>
    <property type="match status" value="1"/>
</dbReference>
<feature type="transmembrane region" description="Helical" evidence="8">
    <location>
        <begin position="96"/>
        <end position="120"/>
    </location>
</feature>
<evidence type="ECO:0000256" key="2">
    <source>
        <dbReference type="ARBA" id="ARBA00022475"/>
    </source>
</evidence>
<evidence type="ECO:0000256" key="6">
    <source>
        <dbReference type="ARBA" id="ARBA00022989"/>
    </source>
</evidence>
<dbReference type="GO" id="GO:0005886">
    <property type="term" value="C:plasma membrane"/>
    <property type="evidence" value="ECO:0007669"/>
    <property type="project" value="UniProtKB-SubCell"/>
</dbReference>
<evidence type="ECO:0000259" key="9">
    <source>
        <dbReference type="Pfam" id="PF13231"/>
    </source>
</evidence>
<evidence type="ECO:0000256" key="1">
    <source>
        <dbReference type="ARBA" id="ARBA00004651"/>
    </source>
</evidence>
<keyword evidence="2" id="KW-1003">Cell membrane</keyword>
<dbReference type="GO" id="GO:0009103">
    <property type="term" value="P:lipopolysaccharide biosynthetic process"/>
    <property type="evidence" value="ECO:0007669"/>
    <property type="project" value="UniProtKB-ARBA"/>
</dbReference>
<evidence type="ECO:0000313" key="11">
    <source>
        <dbReference type="Proteomes" id="UP000179251"/>
    </source>
</evidence>
<feature type="transmembrane region" description="Helical" evidence="8">
    <location>
        <begin position="283"/>
        <end position="304"/>
    </location>
</feature>
<proteinExistence type="predicted"/>
<keyword evidence="3" id="KW-0328">Glycosyltransferase</keyword>
<evidence type="ECO:0000256" key="4">
    <source>
        <dbReference type="ARBA" id="ARBA00022679"/>
    </source>
</evidence>
<protein>
    <recommendedName>
        <fullName evidence="9">Glycosyltransferase RgtA/B/C/D-like domain-containing protein</fullName>
    </recommendedName>
</protein>
<dbReference type="Proteomes" id="UP000179251">
    <property type="component" value="Unassembled WGS sequence"/>
</dbReference>
<evidence type="ECO:0000256" key="7">
    <source>
        <dbReference type="ARBA" id="ARBA00023136"/>
    </source>
</evidence>
<dbReference type="PANTHER" id="PTHR33908:SF11">
    <property type="entry name" value="MEMBRANE PROTEIN"/>
    <property type="match status" value="1"/>
</dbReference>
<feature type="transmembrane region" description="Helical" evidence="8">
    <location>
        <begin position="180"/>
        <end position="208"/>
    </location>
</feature>
<comment type="caution">
    <text evidence="10">The sequence shown here is derived from an EMBL/GenBank/DDBJ whole genome shotgun (WGS) entry which is preliminary data.</text>
</comment>
<gene>
    <name evidence="10" type="ORF">A2834_02830</name>
</gene>
<dbReference type="GO" id="GO:0016763">
    <property type="term" value="F:pentosyltransferase activity"/>
    <property type="evidence" value="ECO:0007669"/>
    <property type="project" value="TreeGrafter"/>
</dbReference>
<feature type="transmembrane region" description="Helical" evidence="8">
    <location>
        <begin position="333"/>
        <end position="352"/>
    </location>
</feature>
<organism evidence="10 11">
    <name type="scientific">Candidatus Giovannonibacteria bacterium RIFCSPHIGHO2_01_FULL_45_23</name>
    <dbReference type="NCBI Taxonomy" id="1798325"/>
    <lineage>
        <taxon>Bacteria</taxon>
        <taxon>Candidatus Giovannoniibacteriota</taxon>
    </lineage>
</organism>
<feature type="transmembrane region" description="Helical" evidence="8">
    <location>
        <begin position="311"/>
        <end position="327"/>
    </location>
</feature>
<dbReference type="EMBL" id="MFHD01000020">
    <property type="protein sequence ID" value="OGF62290.1"/>
    <property type="molecule type" value="Genomic_DNA"/>
</dbReference>
<feature type="transmembrane region" description="Helical" evidence="8">
    <location>
        <begin position="6"/>
        <end position="23"/>
    </location>
</feature>